<keyword evidence="4 8" id="KW-0812">Transmembrane</keyword>
<reference evidence="9 10" key="1">
    <citation type="submission" date="2018-03" db="EMBL/GenBank/DDBJ databases">
        <title>Characteristics and genome of n-alkane degrading marine bacteria Gordonia iterans isolated from crude oil contaminated in Tae-an, South Korea.</title>
        <authorList>
            <person name="Lee S.-S."/>
            <person name="Kim H."/>
        </authorList>
    </citation>
    <scope>NUCLEOTIDE SEQUENCE [LARGE SCALE GENOMIC DNA]</scope>
    <source>
        <strain evidence="9 10">Co17</strain>
    </source>
</reference>
<evidence type="ECO:0000256" key="5">
    <source>
        <dbReference type="ARBA" id="ARBA00022989"/>
    </source>
</evidence>
<dbReference type="InterPro" id="IPR032808">
    <property type="entry name" value="DoxX"/>
</dbReference>
<feature type="region of interest" description="Disordered" evidence="7">
    <location>
        <begin position="71"/>
        <end position="138"/>
    </location>
</feature>
<feature type="transmembrane region" description="Helical" evidence="8">
    <location>
        <begin position="312"/>
        <end position="331"/>
    </location>
</feature>
<evidence type="ECO:0000256" key="7">
    <source>
        <dbReference type="SAM" id="MobiDB-lite"/>
    </source>
</evidence>
<dbReference type="GO" id="GO:0005886">
    <property type="term" value="C:plasma membrane"/>
    <property type="evidence" value="ECO:0007669"/>
    <property type="project" value="UniProtKB-SubCell"/>
</dbReference>
<evidence type="ECO:0000256" key="2">
    <source>
        <dbReference type="ARBA" id="ARBA00006679"/>
    </source>
</evidence>
<comment type="similarity">
    <text evidence="2">Belongs to the DoxX family.</text>
</comment>
<keyword evidence="10" id="KW-1185">Reference proteome</keyword>
<dbReference type="Proteomes" id="UP000239814">
    <property type="component" value="Chromosome"/>
</dbReference>
<feature type="region of interest" description="Disordered" evidence="7">
    <location>
        <begin position="1"/>
        <end position="39"/>
    </location>
</feature>
<gene>
    <name evidence="9" type="ORF">C6V83_14305</name>
</gene>
<dbReference type="PANTHER" id="PTHR33452:SF1">
    <property type="entry name" value="INNER MEMBRANE PROTEIN YPHA-RELATED"/>
    <property type="match status" value="1"/>
</dbReference>
<dbReference type="PANTHER" id="PTHR33452">
    <property type="entry name" value="OXIDOREDUCTASE CATD-RELATED"/>
    <property type="match status" value="1"/>
</dbReference>
<evidence type="ECO:0000256" key="3">
    <source>
        <dbReference type="ARBA" id="ARBA00022475"/>
    </source>
</evidence>
<feature type="compositionally biased region" description="Basic and acidic residues" evidence="7">
    <location>
        <begin position="110"/>
        <end position="132"/>
    </location>
</feature>
<dbReference type="EMBL" id="CP027433">
    <property type="protein sequence ID" value="AVM01245.1"/>
    <property type="molecule type" value="Genomic_DNA"/>
</dbReference>
<dbReference type="OrthoDB" id="346004at2"/>
<keyword evidence="5 8" id="KW-1133">Transmembrane helix</keyword>
<name>A0A2S0KHT3_9ACTN</name>
<organism evidence="9 10">
    <name type="scientific">Gordonia iterans</name>
    <dbReference type="NCBI Taxonomy" id="1004901"/>
    <lineage>
        <taxon>Bacteria</taxon>
        <taxon>Bacillati</taxon>
        <taxon>Actinomycetota</taxon>
        <taxon>Actinomycetes</taxon>
        <taxon>Mycobacteriales</taxon>
        <taxon>Gordoniaceae</taxon>
        <taxon>Gordonia</taxon>
    </lineage>
</organism>
<keyword evidence="6 8" id="KW-0472">Membrane</keyword>
<dbReference type="AlphaFoldDB" id="A0A2S0KHT3"/>
<feature type="transmembrane region" description="Helical" evidence="8">
    <location>
        <begin position="192"/>
        <end position="210"/>
    </location>
</feature>
<evidence type="ECO:0000256" key="1">
    <source>
        <dbReference type="ARBA" id="ARBA00004651"/>
    </source>
</evidence>
<proteinExistence type="inferred from homology"/>
<dbReference type="Pfam" id="PF07681">
    <property type="entry name" value="DoxX"/>
    <property type="match status" value="1"/>
</dbReference>
<evidence type="ECO:0000313" key="10">
    <source>
        <dbReference type="Proteomes" id="UP000239814"/>
    </source>
</evidence>
<feature type="transmembrane region" description="Helical" evidence="8">
    <location>
        <begin position="278"/>
        <end position="300"/>
    </location>
</feature>
<dbReference type="RefSeq" id="WP_105942955.1">
    <property type="nucleotide sequence ID" value="NZ_CP027433.1"/>
</dbReference>
<keyword evidence="3" id="KW-1003">Cell membrane</keyword>
<dbReference type="InterPro" id="IPR051907">
    <property type="entry name" value="DoxX-like_oxidoreductase"/>
</dbReference>
<feature type="compositionally biased region" description="Polar residues" evidence="7">
    <location>
        <begin position="86"/>
        <end position="102"/>
    </location>
</feature>
<evidence type="ECO:0000313" key="9">
    <source>
        <dbReference type="EMBL" id="AVM01245.1"/>
    </source>
</evidence>
<feature type="transmembrane region" description="Helical" evidence="8">
    <location>
        <begin position="250"/>
        <end position="271"/>
    </location>
</feature>
<feature type="transmembrane region" description="Helical" evidence="8">
    <location>
        <begin position="343"/>
        <end position="363"/>
    </location>
</feature>
<dbReference type="KEGG" id="git:C6V83_14305"/>
<evidence type="ECO:0000256" key="8">
    <source>
        <dbReference type="SAM" id="Phobius"/>
    </source>
</evidence>
<comment type="subcellular location">
    <subcellularLocation>
        <location evidence="1">Cell membrane</location>
        <topology evidence="1">Multi-pass membrane protein</topology>
    </subcellularLocation>
</comment>
<protein>
    <submittedName>
        <fullName evidence="9">DoxX family protein</fullName>
    </submittedName>
</protein>
<accession>A0A2S0KHT3</accession>
<sequence>MTSSDDTPPPRRPRPDRDSFYDKHARNNPAKSVVDGGDALPDAVILPSDAETALPTVEITNPETDVMKEIDAMRAAAAGSPDTPQPERTGSTRTDVRSTTDAVVTEPFADTDHDEDRAERAQARSTAEHLTEDPLPYIEPQPTAQLEVDDDVRAATSAAAYSDAAPLADYPAEPVPATGEAEPVVRRGTIDLGLLILRVVVGLVFLGHGLQKLTGWWGGPGIDGFASFLSQSFPGGDPSLGFNPDLARTLALVTGLTETIGGALLILGLLAPVAGAGLFGVILVAIMYRMTLSGGFYFFATDAHGTGLEFELTLAAAVLALTLCGPGTYSLDRRWGWARRPAWGSAGWVIVAIAAAVAAWIVFNGSNPLASA</sequence>
<feature type="compositionally biased region" description="Basic and acidic residues" evidence="7">
    <location>
        <begin position="13"/>
        <end position="25"/>
    </location>
</feature>
<evidence type="ECO:0000256" key="6">
    <source>
        <dbReference type="ARBA" id="ARBA00023136"/>
    </source>
</evidence>
<evidence type="ECO:0000256" key="4">
    <source>
        <dbReference type="ARBA" id="ARBA00022692"/>
    </source>
</evidence>